<feature type="region of interest" description="Disordered" evidence="8">
    <location>
        <begin position="463"/>
        <end position="491"/>
    </location>
</feature>
<dbReference type="InterPro" id="IPR011333">
    <property type="entry name" value="SKP1/BTB/POZ_sf"/>
</dbReference>
<feature type="compositionally biased region" description="Acidic residues" evidence="8">
    <location>
        <begin position="1250"/>
        <end position="1259"/>
    </location>
</feature>
<proteinExistence type="predicted"/>
<dbReference type="InParanoid" id="A0A6L2PVG8"/>
<feature type="region of interest" description="Disordered" evidence="8">
    <location>
        <begin position="347"/>
        <end position="377"/>
    </location>
</feature>
<dbReference type="EMBL" id="BLKM01000481">
    <property type="protein sequence ID" value="GFG34455.1"/>
    <property type="molecule type" value="Genomic_DNA"/>
</dbReference>
<feature type="compositionally biased region" description="Basic and acidic residues" evidence="8">
    <location>
        <begin position="1171"/>
        <end position="1186"/>
    </location>
</feature>
<dbReference type="InterPro" id="IPR000210">
    <property type="entry name" value="BTB/POZ_dom"/>
</dbReference>
<feature type="domain" description="BTB" evidence="9">
    <location>
        <begin position="62"/>
        <end position="129"/>
    </location>
</feature>
<evidence type="ECO:0000256" key="1">
    <source>
        <dbReference type="ARBA" id="ARBA00004123"/>
    </source>
</evidence>
<feature type="domain" description="C2H2-type" evidence="10">
    <location>
        <begin position="680"/>
        <end position="707"/>
    </location>
</feature>
<keyword evidence="6" id="KW-0539">Nucleus</keyword>
<feature type="compositionally biased region" description="Acidic residues" evidence="8">
    <location>
        <begin position="348"/>
        <end position="377"/>
    </location>
</feature>
<comment type="caution">
    <text evidence="11">The sequence shown here is derived from an EMBL/GenBank/DDBJ whole genome shotgun (WGS) entry which is preliminary data.</text>
</comment>
<evidence type="ECO:0000313" key="12">
    <source>
        <dbReference type="Proteomes" id="UP000502823"/>
    </source>
</evidence>
<dbReference type="SMART" id="SM00355">
    <property type="entry name" value="ZnF_C2H2"/>
    <property type="match status" value="5"/>
</dbReference>
<dbReference type="InterPro" id="IPR003604">
    <property type="entry name" value="Matrin/U1-like-C_Znf_C2H2"/>
</dbReference>
<dbReference type="SMART" id="SM00225">
    <property type="entry name" value="BTB"/>
    <property type="match status" value="1"/>
</dbReference>
<dbReference type="SUPFAM" id="SSF57667">
    <property type="entry name" value="beta-beta-alpha zinc fingers"/>
    <property type="match status" value="2"/>
</dbReference>
<dbReference type="GO" id="GO:0005634">
    <property type="term" value="C:nucleus"/>
    <property type="evidence" value="ECO:0007669"/>
    <property type="project" value="UniProtKB-SubCell"/>
</dbReference>
<dbReference type="PROSITE" id="PS50157">
    <property type="entry name" value="ZINC_FINGER_C2H2_2"/>
    <property type="match status" value="3"/>
</dbReference>
<feature type="compositionally biased region" description="Basic and acidic residues" evidence="8">
    <location>
        <begin position="1261"/>
        <end position="1290"/>
    </location>
</feature>
<dbReference type="SUPFAM" id="SSF54695">
    <property type="entry name" value="POZ domain"/>
    <property type="match status" value="1"/>
</dbReference>
<dbReference type="InterPro" id="IPR013087">
    <property type="entry name" value="Znf_C2H2_type"/>
</dbReference>
<evidence type="ECO:0000259" key="9">
    <source>
        <dbReference type="PROSITE" id="PS50097"/>
    </source>
</evidence>
<evidence type="ECO:0000256" key="8">
    <source>
        <dbReference type="SAM" id="MobiDB-lite"/>
    </source>
</evidence>
<evidence type="ECO:0000259" key="10">
    <source>
        <dbReference type="PROSITE" id="PS50157"/>
    </source>
</evidence>
<dbReference type="Pfam" id="PF00096">
    <property type="entry name" value="zf-C2H2"/>
    <property type="match status" value="1"/>
</dbReference>
<dbReference type="PROSITE" id="PS50097">
    <property type="entry name" value="BTB"/>
    <property type="match status" value="1"/>
</dbReference>
<dbReference type="Gene3D" id="3.30.160.60">
    <property type="entry name" value="Classic Zinc Finger"/>
    <property type="match status" value="2"/>
</dbReference>
<dbReference type="GO" id="GO:0003676">
    <property type="term" value="F:nucleic acid binding"/>
    <property type="evidence" value="ECO:0007669"/>
    <property type="project" value="InterPro"/>
</dbReference>
<name>A0A6L2PVG8_COPFO</name>
<evidence type="ECO:0008006" key="13">
    <source>
        <dbReference type="Google" id="ProtNLM"/>
    </source>
</evidence>
<reference evidence="12" key="1">
    <citation type="submission" date="2020-01" db="EMBL/GenBank/DDBJ databases">
        <title>Draft genome sequence of the Termite Coptotermes fromosanus.</title>
        <authorList>
            <person name="Itakura S."/>
            <person name="Yosikawa Y."/>
            <person name="Umezawa K."/>
        </authorList>
    </citation>
    <scope>NUCLEOTIDE SEQUENCE [LARGE SCALE GENOMIC DNA]</scope>
</reference>
<feature type="domain" description="C2H2-type" evidence="10">
    <location>
        <begin position="740"/>
        <end position="763"/>
    </location>
</feature>
<feature type="region of interest" description="Disordered" evidence="8">
    <location>
        <begin position="1107"/>
        <end position="1290"/>
    </location>
</feature>
<evidence type="ECO:0000256" key="4">
    <source>
        <dbReference type="ARBA" id="ARBA00022771"/>
    </source>
</evidence>
<feature type="compositionally biased region" description="Acidic residues" evidence="8">
    <location>
        <begin position="1201"/>
        <end position="1211"/>
    </location>
</feature>
<accession>A0A6L2PVG8</accession>
<sequence length="1290" mass="142407">MASLRTAAVTRCANGSWLSATEFREDASFIMSDGTIKQVRVDNWGIFFLQRLQQLFSKSEQCDLVLHFSTNEKIKVHRLVLNACTEYFQMLEKQGFVIGDCLRMPHDLQADVVLPIINFMYTGRLEFRTELHKRLYTTAQQMNMTVLTKLLDAQNAATSPQVKPVVRRPPQVPVTYNLQGKKIIPKQIDTDLPETLPGRKLPIWKRRNVPSNVPAYFEESSSIGDYESSNRISTVVIDESPRPTRFDWPEVNLDAPSYTSSFDDLSYETKPLLKPSMCADSRPPVPKVDTTQKVATFEEVCRTATNMKRMPSSGTVQDEIAAKKAKILDLQAVKEYVQEHRLRKDLLDTTDENGEEVEDDLAVADLDDDDDMEDDDTELSFEGISREQEQEELMEQSQPLSTTAVLAPCASPVLPSSPPQPVQQVTLPPQKSILKSQASHEESLPSTPVSVASKKVRFLLDAKSPEGKENAAAVDSAPKVQRSDDGQRPLPTRADNITAIGGTVSNAGNLSNHAKIITEVLKKYPHLVKNNKNIRLKIMQRGGAQVTPVVAMDGDASKMVKSKVSYVVLKSDVVGKGKPAVVLKHGVHVEPLSELGGQKPASGAENTTGPWLCHSCGSNEEPVHFETYYLYRRHLQDVHMEKIDARICEHCGHRASKRNLLLYHLYTKHGVPPPRNCQFPKCDQCDYVALSESLLIKHRNNHSNNKEFVCKVCNATFKSNGALQGHMQTNLHSDPAKKLYECPFCQKPFVRNINLKAHIRTSHKEVIRKMDEEEKLHMEAKHKQFANLQHFEDGEEAHSSDAVGEDSLNADEEEEGEVMEVPVIDAVVQKPSTGTVMLPSGVTVLAEAPAVQSLVPSSEAEALSNVASGIAASLGLTDTLTGEQTVIVLDDNQEFILHSTEVVGEEITSTDGKDVVDVSDVGIGELQEYIVPEIMPDEGQEQQEQSYTGPLSDLAHYSGEANPTLTVASQQTATAPPPVSVAVSVVGGDEVTMVLTDHDYAPMRDTSVEGMMFLITQPTEQTEEHDIKCPVRGPESEPQLPVLEKEPPPPELTAESPCAIPADIKYSNIPPILTREIIPHGMREPVISADAQMISDSVVSERNTDGVAEIEEIPPTAEGNIQGLSDGANNEESQVEHVEGLARESNREQEIGADERQQEAEVILASSAEGLRQKEASETEESKSEEQKEEEVVTEETGGGELDDIDDEGDESNQASAVKTYSPVKKPVVSNAPIRRQPPVQMADIMKEWDDFDDDENDSSEPCHRLESEIRPDASEGEPKVLRGSVSEDR</sequence>
<evidence type="ECO:0000256" key="3">
    <source>
        <dbReference type="ARBA" id="ARBA00022737"/>
    </source>
</evidence>
<keyword evidence="2" id="KW-0479">Metal-binding</keyword>
<keyword evidence="3" id="KW-0677">Repeat</keyword>
<feature type="compositionally biased region" description="Basic and acidic residues" evidence="8">
    <location>
        <begin position="1134"/>
        <end position="1159"/>
    </location>
</feature>
<dbReference type="PANTHER" id="PTHR24394:SF29">
    <property type="entry name" value="MYONEURIN"/>
    <property type="match status" value="1"/>
</dbReference>
<keyword evidence="4 7" id="KW-0863">Zinc-finger</keyword>
<evidence type="ECO:0000256" key="6">
    <source>
        <dbReference type="ARBA" id="ARBA00023242"/>
    </source>
</evidence>
<evidence type="ECO:0000313" key="11">
    <source>
        <dbReference type="EMBL" id="GFG34455.1"/>
    </source>
</evidence>
<feature type="domain" description="C2H2-type" evidence="10">
    <location>
        <begin position="708"/>
        <end position="737"/>
    </location>
</feature>
<keyword evidence="12" id="KW-1185">Reference proteome</keyword>
<dbReference type="PANTHER" id="PTHR24394">
    <property type="entry name" value="ZINC FINGER PROTEIN"/>
    <property type="match status" value="1"/>
</dbReference>
<dbReference type="PROSITE" id="PS00028">
    <property type="entry name" value="ZINC_FINGER_C2H2_1"/>
    <property type="match status" value="2"/>
</dbReference>
<comment type="subcellular location">
    <subcellularLocation>
        <location evidence="1">Nucleus</location>
    </subcellularLocation>
</comment>
<evidence type="ECO:0000256" key="2">
    <source>
        <dbReference type="ARBA" id="ARBA00022723"/>
    </source>
</evidence>
<evidence type="ECO:0000256" key="5">
    <source>
        <dbReference type="ARBA" id="ARBA00022833"/>
    </source>
</evidence>
<evidence type="ECO:0000256" key="7">
    <source>
        <dbReference type="PROSITE-ProRule" id="PRU00042"/>
    </source>
</evidence>
<dbReference type="Pfam" id="PF00651">
    <property type="entry name" value="BTB"/>
    <property type="match status" value="1"/>
</dbReference>
<dbReference type="GO" id="GO:0000981">
    <property type="term" value="F:DNA-binding transcription factor activity, RNA polymerase II-specific"/>
    <property type="evidence" value="ECO:0007669"/>
    <property type="project" value="TreeGrafter"/>
</dbReference>
<protein>
    <recommendedName>
        <fullName evidence="13">Centrosome-associated zinc finger protein CP190</fullName>
    </recommendedName>
</protein>
<dbReference type="GO" id="GO:0008270">
    <property type="term" value="F:zinc ion binding"/>
    <property type="evidence" value="ECO:0007669"/>
    <property type="project" value="UniProtKB-KW"/>
</dbReference>
<dbReference type="Gene3D" id="3.30.710.10">
    <property type="entry name" value="Potassium Channel Kv1.1, Chain A"/>
    <property type="match status" value="1"/>
</dbReference>
<dbReference type="FunCoup" id="A0A6L2PVG8">
    <property type="interactions" value="145"/>
</dbReference>
<keyword evidence="5" id="KW-0862">Zinc</keyword>
<dbReference type="OrthoDB" id="10069414at2759"/>
<feature type="region of interest" description="Disordered" evidence="8">
    <location>
        <begin position="1032"/>
        <end position="1056"/>
    </location>
</feature>
<dbReference type="Pfam" id="PF12874">
    <property type="entry name" value="zf-met"/>
    <property type="match status" value="1"/>
</dbReference>
<organism evidence="11 12">
    <name type="scientific">Coptotermes formosanus</name>
    <name type="common">Formosan subterranean termite</name>
    <dbReference type="NCBI Taxonomy" id="36987"/>
    <lineage>
        <taxon>Eukaryota</taxon>
        <taxon>Metazoa</taxon>
        <taxon>Ecdysozoa</taxon>
        <taxon>Arthropoda</taxon>
        <taxon>Hexapoda</taxon>
        <taxon>Insecta</taxon>
        <taxon>Pterygota</taxon>
        <taxon>Neoptera</taxon>
        <taxon>Polyneoptera</taxon>
        <taxon>Dictyoptera</taxon>
        <taxon>Blattodea</taxon>
        <taxon>Blattoidea</taxon>
        <taxon>Termitoidae</taxon>
        <taxon>Rhinotermitidae</taxon>
        <taxon>Coptotermes</taxon>
    </lineage>
</organism>
<gene>
    <name evidence="11" type="ORF">Cfor_05037</name>
</gene>
<dbReference type="Proteomes" id="UP000502823">
    <property type="component" value="Unassembled WGS sequence"/>
</dbReference>
<dbReference type="SMART" id="SM00451">
    <property type="entry name" value="ZnF_U1"/>
    <property type="match status" value="2"/>
</dbReference>
<dbReference type="InterPro" id="IPR036236">
    <property type="entry name" value="Znf_C2H2_sf"/>
</dbReference>